<evidence type="ECO:0000259" key="2">
    <source>
        <dbReference type="Pfam" id="PF00535"/>
    </source>
</evidence>
<feature type="compositionally biased region" description="Polar residues" evidence="1">
    <location>
        <begin position="14"/>
        <end position="23"/>
    </location>
</feature>
<proteinExistence type="predicted"/>
<dbReference type="AlphaFoldDB" id="A0A6C0DKP1"/>
<dbReference type="InterPro" id="IPR011990">
    <property type="entry name" value="TPR-like_helical_dom_sf"/>
</dbReference>
<dbReference type="Gene3D" id="3.90.550.10">
    <property type="entry name" value="Spore Coat Polysaccharide Biosynthesis Protein SpsA, Chain A"/>
    <property type="match status" value="1"/>
</dbReference>
<dbReference type="InterPro" id="IPR001173">
    <property type="entry name" value="Glyco_trans_2-like"/>
</dbReference>
<dbReference type="Gene3D" id="1.25.40.10">
    <property type="entry name" value="Tetratricopeptide repeat domain"/>
    <property type="match status" value="1"/>
</dbReference>
<dbReference type="Pfam" id="PF00535">
    <property type="entry name" value="Glycos_transf_2"/>
    <property type="match status" value="1"/>
</dbReference>
<protein>
    <recommendedName>
        <fullName evidence="2">Glycosyltransferase 2-like domain-containing protein</fullName>
    </recommendedName>
</protein>
<name>A0A6C0DKP1_9ZZZZ</name>
<feature type="compositionally biased region" description="Basic residues" evidence="1">
    <location>
        <begin position="1"/>
        <end position="10"/>
    </location>
</feature>
<dbReference type="SUPFAM" id="SSF53448">
    <property type="entry name" value="Nucleotide-diphospho-sugar transferases"/>
    <property type="match status" value="1"/>
</dbReference>
<reference evidence="3" key="1">
    <citation type="journal article" date="2020" name="Nature">
        <title>Giant virus diversity and host interactions through global metagenomics.</title>
        <authorList>
            <person name="Schulz F."/>
            <person name="Roux S."/>
            <person name="Paez-Espino D."/>
            <person name="Jungbluth S."/>
            <person name="Walsh D.A."/>
            <person name="Denef V.J."/>
            <person name="McMahon K.D."/>
            <person name="Konstantinidis K.T."/>
            <person name="Eloe-Fadrosh E.A."/>
            <person name="Kyrpides N.C."/>
            <person name="Woyke T."/>
        </authorList>
    </citation>
    <scope>NUCLEOTIDE SEQUENCE</scope>
    <source>
        <strain evidence="3">GVMAG-M-3300023174-207</strain>
    </source>
</reference>
<dbReference type="InterPro" id="IPR029044">
    <property type="entry name" value="Nucleotide-diphossugar_trans"/>
</dbReference>
<accession>A0A6C0DKP1</accession>
<dbReference type="SUPFAM" id="SSF81901">
    <property type="entry name" value="HCP-like"/>
    <property type="match status" value="1"/>
</dbReference>
<dbReference type="EMBL" id="MN739627">
    <property type="protein sequence ID" value="QHT16864.1"/>
    <property type="molecule type" value="Genomic_DNA"/>
</dbReference>
<organism evidence="3">
    <name type="scientific">viral metagenome</name>
    <dbReference type="NCBI Taxonomy" id="1070528"/>
    <lineage>
        <taxon>unclassified sequences</taxon>
        <taxon>metagenomes</taxon>
        <taxon>organismal metagenomes</taxon>
    </lineage>
</organism>
<sequence length="540" mass="63804">MSKSNKKKSIKQMLPSSGVTSNAPVLREQNDNFPHLTETELSSIKTSISKLKLKFNTLRDKKVYPGSEAERIHNELVVLYSKLMPPTNTEKKTNVKNDKTLIALVMMVKNEERRIRVSFDSVKDYTDTFVILDTGSTDSTIDICKEYCKENNINLFLKEEPFVNFCVSRNVLLDYADEVLKKQRYLLQLDCNDELRNQEELMEFVTTYKGTATGFYLKQQWWTGNNMDSYFNVRMCKSHCKWRYKGVVHEYIIQEGLNRKELKVGKSVERLEHIVLFQDRTVDDDKSFKRFTRDKEMLYAEYLREPRDPRTLFYLAQTCGCLGNVQDAYKFYLLRINEDEDGFMEEIYQSYFRLGELSQFLGHPWEESINWYLRAYSHSQRAEPLVKIAEYYLKHNHFGEDKPDYMMAYTFASMACKLIFPLNQILFVDRRCYFYKRYHMLGVVAYQVQQYKEGKEACIKALMAENDDTDMNNLVKYLKKETELKNKKQMGEGIGFTTLTVIDSENIGQFYPEDQVKQEKEIEHNKITREQIMVKARSML</sequence>
<evidence type="ECO:0000256" key="1">
    <source>
        <dbReference type="SAM" id="MobiDB-lite"/>
    </source>
</evidence>
<evidence type="ECO:0000313" key="3">
    <source>
        <dbReference type="EMBL" id="QHT16864.1"/>
    </source>
</evidence>
<dbReference type="PANTHER" id="PTHR43630:SF2">
    <property type="entry name" value="GLYCOSYLTRANSFERASE"/>
    <property type="match status" value="1"/>
</dbReference>
<feature type="domain" description="Glycosyltransferase 2-like" evidence="2">
    <location>
        <begin position="105"/>
        <end position="195"/>
    </location>
</feature>
<feature type="region of interest" description="Disordered" evidence="1">
    <location>
        <begin position="1"/>
        <end position="24"/>
    </location>
</feature>
<dbReference type="PANTHER" id="PTHR43630">
    <property type="entry name" value="POLY-BETA-1,6-N-ACETYL-D-GLUCOSAMINE SYNTHASE"/>
    <property type="match status" value="1"/>
</dbReference>